<dbReference type="EMBL" id="KK583195">
    <property type="protein sequence ID" value="KDO32293.1"/>
    <property type="molecule type" value="Genomic_DNA"/>
</dbReference>
<protein>
    <submittedName>
        <fullName evidence="3">Uncharacterized protein</fullName>
    </submittedName>
</protein>
<feature type="region of interest" description="Disordered" evidence="1">
    <location>
        <begin position="120"/>
        <end position="144"/>
    </location>
</feature>
<keyword evidence="4" id="KW-1185">Reference proteome</keyword>
<dbReference type="OMA" id="QADASFH"/>
<evidence type="ECO:0000256" key="2">
    <source>
        <dbReference type="SAM" id="Phobius"/>
    </source>
</evidence>
<feature type="compositionally biased region" description="Basic and acidic residues" evidence="1">
    <location>
        <begin position="123"/>
        <end position="135"/>
    </location>
</feature>
<feature type="compositionally biased region" description="Acidic residues" evidence="1">
    <location>
        <begin position="193"/>
        <end position="216"/>
    </location>
</feature>
<keyword evidence="2" id="KW-1133">Transmembrane helix</keyword>
<feature type="region of interest" description="Disordered" evidence="1">
    <location>
        <begin position="313"/>
        <end position="342"/>
    </location>
</feature>
<keyword evidence="2" id="KW-0812">Transmembrane</keyword>
<feature type="region of interest" description="Disordered" evidence="1">
    <location>
        <begin position="1"/>
        <end position="32"/>
    </location>
</feature>
<dbReference type="VEuPathDB" id="FungiDB:SPRG_02772"/>
<evidence type="ECO:0000256" key="1">
    <source>
        <dbReference type="SAM" id="MobiDB-lite"/>
    </source>
</evidence>
<gene>
    <name evidence="3" type="ORF">SPRG_02772</name>
</gene>
<dbReference type="GeneID" id="24125311"/>
<evidence type="ECO:0000313" key="3">
    <source>
        <dbReference type="EMBL" id="KDO32293.1"/>
    </source>
</evidence>
<feature type="compositionally biased region" description="Basic and acidic residues" evidence="1">
    <location>
        <begin position="217"/>
        <end position="232"/>
    </location>
</feature>
<feature type="non-terminal residue" evidence="3">
    <location>
        <position position="1"/>
    </location>
</feature>
<accession>A0A067CP80</accession>
<sequence length="854" mass="93707">MEEEMDAWRRGKQGPFLPLRPTEGMGPDARRMGPDVARLRRVHHQRPETRKTFIDLSAVRLQASREMQVHVQKQLLAIKRAKQAPLLCASYTSFPDMEPKTEDKEDTIAPDVIRQVEDATEDVQAHDDVPDHLRADEDDDLEHSREDYNTDAAADAHDDDEPAELDDGVDMAQDWRQNDDADGESYDLYGALDGDDLGCSDDVGPETCDEFDAGVPDDERREDAPPTTRVRETSPSAAYARHLQERLWADDDTIAIFQLDEESCGGEALNESRGQDDDALSHDDLVEEAWEVPATLVPHAYPIPWTPTFDNLSPASPQSVTHSSPSLSSEDASTSSNEHARITNSNLEHSEWSASAINAIIGDGFVTDDASQHKERGDEESESSMHALGMDGSAIAAEAMEDAADASTDDAADEMQNVPAATSMSLDVSSSEYDHVFSGSDVDDAISPGYYGDISVLSIMTPASIAELDLDEDADKASTSSALGEPVSVDSVDDLVKTSSRSNAAPRTPLNDDAEDLMLDVSGNLRLDESNDRLLDGLVMDVLQGSLSPLSTEIPSVPEVDDAAALPTAAIPTASPRPLDAYLWLNVLRRFVPCMVFVALGFAGLRCRDHVAAMQLDAVAPRLQRLTDGLASRQSFLEATARAVGTLRTSVALHLRGDTQLDAYRRQSDAIAAGRWRLVDDYTAAINGARAQADASFHVVQDFSEATIEQLAKHFNLPWTSMASNLEAWTRMWQRDAATLSRRRADVVVWQQRLATTPTFEFEFRDMLQLARQCRKDQAPTSLPPLPSHTAEFGTDWHVWMGLVLVFAAVPMIACTGHLMRPRPAVWLKNESPMRHAPLRRTDAASPHFSTSTA</sequence>
<dbReference type="KEGG" id="spar:SPRG_02772"/>
<feature type="transmembrane region" description="Helical" evidence="2">
    <location>
        <begin position="797"/>
        <end position="820"/>
    </location>
</feature>
<dbReference type="Proteomes" id="UP000030745">
    <property type="component" value="Unassembled WGS sequence"/>
</dbReference>
<proteinExistence type="predicted"/>
<organism evidence="3 4">
    <name type="scientific">Saprolegnia parasitica (strain CBS 223.65)</name>
    <dbReference type="NCBI Taxonomy" id="695850"/>
    <lineage>
        <taxon>Eukaryota</taxon>
        <taxon>Sar</taxon>
        <taxon>Stramenopiles</taxon>
        <taxon>Oomycota</taxon>
        <taxon>Saprolegniomycetes</taxon>
        <taxon>Saprolegniales</taxon>
        <taxon>Saprolegniaceae</taxon>
        <taxon>Saprolegnia</taxon>
    </lineage>
</organism>
<dbReference type="AlphaFoldDB" id="A0A067CP80"/>
<feature type="region of interest" description="Disordered" evidence="1">
    <location>
        <begin position="175"/>
        <end position="236"/>
    </location>
</feature>
<dbReference type="RefSeq" id="XP_012196749.1">
    <property type="nucleotide sequence ID" value="XM_012341359.1"/>
</dbReference>
<name>A0A067CP80_SAPPC</name>
<dbReference type="OrthoDB" id="10369487at2759"/>
<evidence type="ECO:0000313" key="4">
    <source>
        <dbReference type="Proteomes" id="UP000030745"/>
    </source>
</evidence>
<reference evidence="3 4" key="1">
    <citation type="journal article" date="2013" name="PLoS Genet.">
        <title>Distinctive expansion of potential virulence genes in the genome of the oomycete fish pathogen Saprolegnia parasitica.</title>
        <authorList>
            <person name="Jiang R.H."/>
            <person name="de Bruijn I."/>
            <person name="Haas B.J."/>
            <person name="Belmonte R."/>
            <person name="Lobach L."/>
            <person name="Christie J."/>
            <person name="van den Ackerveken G."/>
            <person name="Bottin A."/>
            <person name="Bulone V."/>
            <person name="Diaz-Moreno S.M."/>
            <person name="Dumas B."/>
            <person name="Fan L."/>
            <person name="Gaulin E."/>
            <person name="Govers F."/>
            <person name="Grenville-Briggs L.J."/>
            <person name="Horner N.R."/>
            <person name="Levin J.Z."/>
            <person name="Mammella M."/>
            <person name="Meijer H.J."/>
            <person name="Morris P."/>
            <person name="Nusbaum C."/>
            <person name="Oome S."/>
            <person name="Phillips A.J."/>
            <person name="van Rooyen D."/>
            <person name="Rzeszutek E."/>
            <person name="Saraiva M."/>
            <person name="Secombes C.J."/>
            <person name="Seidl M.F."/>
            <person name="Snel B."/>
            <person name="Stassen J.H."/>
            <person name="Sykes S."/>
            <person name="Tripathy S."/>
            <person name="van den Berg H."/>
            <person name="Vega-Arreguin J.C."/>
            <person name="Wawra S."/>
            <person name="Young S.K."/>
            <person name="Zeng Q."/>
            <person name="Dieguez-Uribeondo J."/>
            <person name="Russ C."/>
            <person name="Tyler B.M."/>
            <person name="van West P."/>
        </authorList>
    </citation>
    <scope>NUCLEOTIDE SEQUENCE [LARGE SCALE GENOMIC DNA]</scope>
    <source>
        <strain evidence="3 4">CBS 223.65</strain>
    </source>
</reference>
<keyword evidence="2" id="KW-0472">Membrane</keyword>